<sequence length="80" mass="9142">MFTLVGWLIFASSLSPTVVLVSVPQQVIFGKLDTMDEQDRKLSPHCIFRLKGVILPCYWQTLTDDLVSTLFRHRLTYALA</sequence>
<name>A0ABQ8UB95_9EUKA</name>
<dbReference type="Proteomes" id="UP001141327">
    <property type="component" value="Unassembled WGS sequence"/>
</dbReference>
<evidence type="ECO:0000313" key="2">
    <source>
        <dbReference type="EMBL" id="KAJ4455602.1"/>
    </source>
</evidence>
<protein>
    <recommendedName>
        <fullName evidence="4">Secreted protein</fullName>
    </recommendedName>
</protein>
<keyword evidence="3" id="KW-1185">Reference proteome</keyword>
<feature type="chain" id="PRO_5046222033" description="Secreted protein" evidence="1">
    <location>
        <begin position="20"/>
        <end position="80"/>
    </location>
</feature>
<keyword evidence="1" id="KW-0732">Signal</keyword>
<evidence type="ECO:0000256" key="1">
    <source>
        <dbReference type="SAM" id="SignalP"/>
    </source>
</evidence>
<feature type="signal peptide" evidence="1">
    <location>
        <begin position="1"/>
        <end position="19"/>
    </location>
</feature>
<comment type="caution">
    <text evidence="2">The sequence shown here is derived from an EMBL/GenBank/DDBJ whole genome shotgun (WGS) entry which is preliminary data.</text>
</comment>
<evidence type="ECO:0008006" key="4">
    <source>
        <dbReference type="Google" id="ProtNLM"/>
    </source>
</evidence>
<evidence type="ECO:0000313" key="3">
    <source>
        <dbReference type="Proteomes" id="UP001141327"/>
    </source>
</evidence>
<reference evidence="2" key="1">
    <citation type="journal article" date="2022" name="bioRxiv">
        <title>Genomics of Preaxostyla Flagellates Illuminates Evolutionary Transitions and the Path Towards Mitochondrial Loss.</title>
        <authorList>
            <person name="Novak L.V.F."/>
            <person name="Treitli S.C."/>
            <person name="Pyrih J."/>
            <person name="Halakuc P."/>
            <person name="Pipaliya S.V."/>
            <person name="Vacek V."/>
            <person name="Brzon O."/>
            <person name="Soukal P."/>
            <person name="Eme L."/>
            <person name="Dacks J.B."/>
            <person name="Karnkowska A."/>
            <person name="Elias M."/>
            <person name="Hampl V."/>
        </authorList>
    </citation>
    <scope>NUCLEOTIDE SEQUENCE</scope>
    <source>
        <strain evidence="2">RCP-MX</strain>
    </source>
</reference>
<dbReference type="EMBL" id="JAPMOS010000100">
    <property type="protein sequence ID" value="KAJ4455602.1"/>
    <property type="molecule type" value="Genomic_DNA"/>
</dbReference>
<gene>
    <name evidence="2" type="ORF">PAPYR_9409</name>
</gene>
<accession>A0ABQ8UB95</accession>
<organism evidence="2 3">
    <name type="scientific">Paratrimastix pyriformis</name>
    <dbReference type="NCBI Taxonomy" id="342808"/>
    <lineage>
        <taxon>Eukaryota</taxon>
        <taxon>Metamonada</taxon>
        <taxon>Preaxostyla</taxon>
        <taxon>Paratrimastigidae</taxon>
        <taxon>Paratrimastix</taxon>
    </lineage>
</organism>
<proteinExistence type="predicted"/>